<proteinExistence type="predicted"/>
<organism evidence="1 2">
    <name type="scientific">Corynebacterium sphenisci DSM 44792</name>
    <dbReference type="NCBI Taxonomy" id="1437874"/>
    <lineage>
        <taxon>Bacteria</taxon>
        <taxon>Bacillati</taxon>
        <taxon>Actinomycetota</taxon>
        <taxon>Actinomycetes</taxon>
        <taxon>Mycobacteriales</taxon>
        <taxon>Corynebacteriaceae</taxon>
        <taxon>Corynebacterium</taxon>
    </lineage>
</organism>
<evidence type="ECO:0000313" key="2">
    <source>
        <dbReference type="Proteomes" id="UP000185469"/>
    </source>
</evidence>
<dbReference type="EMBL" id="CP009248">
    <property type="protein sequence ID" value="APT90065.1"/>
    <property type="molecule type" value="Genomic_DNA"/>
</dbReference>
<reference evidence="1 2" key="1">
    <citation type="submission" date="2014-08" db="EMBL/GenBank/DDBJ databases">
        <title>Complete genome sequence of Corynebacterium sphenisci CECT 5990(T) (=DSM 44792(T)), isolated from healthy wild penguins.</title>
        <authorList>
            <person name="Ruckert C."/>
            <person name="Albersmeier A."/>
            <person name="Winkler A."/>
            <person name="Kalinowski J."/>
        </authorList>
    </citation>
    <scope>NUCLEOTIDE SEQUENCE [LARGE SCALE GENOMIC DNA]</scope>
    <source>
        <strain evidence="1 2">DSM 44792</strain>
    </source>
</reference>
<dbReference type="AlphaFoldDB" id="A0A1L7CW02"/>
<dbReference type="KEGG" id="csph:CSPHI_02090"/>
<accession>A0A1L7CW02</accession>
<sequence>MLAAGLFAPAGCAGEDATAPLPAGAPDCSRVYREFTGVDLDQLQLTVPFEPDEPGYVTGGEGGGRWVRCRIGGPGAVQRQEVLSLASAEADPEVARDIAAAPLGEPDLPGWTGRWRLDGDVDALRPVNQGEPSWRAARCTGDGCLVVISYDPAGPDQARRAALPLVRALDGALFGEDS</sequence>
<gene>
    <name evidence="1" type="ORF">CSPHI_02090</name>
</gene>
<protein>
    <submittedName>
        <fullName evidence="1">Uncharacterized protein</fullName>
    </submittedName>
</protein>
<evidence type="ECO:0000313" key="1">
    <source>
        <dbReference type="EMBL" id="APT90065.1"/>
    </source>
</evidence>
<dbReference type="Proteomes" id="UP000185469">
    <property type="component" value="Chromosome"/>
</dbReference>
<name>A0A1L7CW02_9CORY</name>
<keyword evidence="2" id="KW-1185">Reference proteome</keyword>